<evidence type="ECO:0000256" key="4">
    <source>
        <dbReference type="ARBA" id="ARBA00015368"/>
    </source>
</evidence>
<evidence type="ECO:0000256" key="8">
    <source>
        <dbReference type="ARBA" id="ARBA00022989"/>
    </source>
</evidence>
<proteinExistence type="inferred from homology"/>
<protein>
    <recommendedName>
        <fullName evidence="4">Cytochrome c oxidase assembly protein COX16, mitochondrial</fullName>
    </recommendedName>
    <alternativeName>
        <fullName evidence="5">Cytochrome c oxidase assembly protein cox16, mitochondrial</fullName>
    </alternativeName>
</protein>
<evidence type="ECO:0000256" key="10">
    <source>
        <dbReference type="ARBA" id="ARBA00023136"/>
    </source>
</evidence>
<dbReference type="GO" id="GO:0033617">
    <property type="term" value="P:mitochondrial respiratory chain complex IV assembly"/>
    <property type="evidence" value="ECO:0007669"/>
    <property type="project" value="TreeGrafter"/>
</dbReference>
<comment type="caution">
    <text evidence="13">The sequence shown here is derived from an EMBL/GenBank/DDBJ whole genome shotgun (WGS) entry which is preliminary data.</text>
</comment>
<dbReference type="Pfam" id="PF14138">
    <property type="entry name" value="COX16"/>
    <property type="match status" value="1"/>
</dbReference>
<dbReference type="PANTHER" id="PTHR17130">
    <property type="entry name" value="MITOCHONDRIAL OUTER MEMBRANE PROTEIN 25"/>
    <property type="match status" value="1"/>
</dbReference>
<dbReference type="AlphaFoldDB" id="A0A9P6TXU3"/>
<dbReference type="PANTHER" id="PTHR17130:SF14">
    <property type="entry name" value="CYTOCHROME C OXIDASE ASSEMBLY PROTEIN COX16 HOMOLOG, MITOCHONDRIAL"/>
    <property type="match status" value="1"/>
</dbReference>
<keyword evidence="14" id="KW-1185">Reference proteome</keyword>
<dbReference type="OrthoDB" id="5516033at2759"/>
<evidence type="ECO:0000256" key="6">
    <source>
        <dbReference type="ARBA" id="ARBA00022692"/>
    </source>
</evidence>
<evidence type="ECO:0000256" key="5">
    <source>
        <dbReference type="ARBA" id="ARBA00019222"/>
    </source>
</evidence>
<dbReference type="GO" id="GO:0005743">
    <property type="term" value="C:mitochondrial inner membrane"/>
    <property type="evidence" value="ECO:0007669"/>
    <property type="project" value="UniProtKB-SubCell"/>
</dbReference>
<evidence type="ECO:0000256" key="1">
    <source>
        <dbReference type="ARBA" id="ARBA00002490"/>
    </source>
</evidence>
<dbReference type="Proteomes" id="UP000726737">
    <property type="component" value="Unassembled WGS sequence"/>
</dbReference>
<evidence type="ECO:0000313" key="14">
    <source>
        <dbReference type="Proteomes" id="UP000726737"/>
    </source>
</evidence>
<accession>A0A9P6TXU3</accession>
<dbReference type="InterPro" id="IPR020164">
    <property type="entry name" value="Cyt_c_Oxase_assmbl_COX16"/>
</dbReference>
<feature type="compositionally biased region" description="Low complexity" evidence="11">
    <location>
        <begin position="116"/>
        <end position="133"/>
    </location>
</feature>
<evidence type="ECO:0000313" key="13">
    <source>
        <dbReference type="EMBL" id="KAG0251284.1"/>
    </source>
</evidence>
<sequence>MVFANKSYGVASPADRFAQTIKKRPVLYFGMPFLLTVVVGSFALSELTATKYNVHDNRTKAMSKEEGLKLSKNRKRLDLQEEYWRLQAQDIHDDDWEIKRVGTEATPGVTTSPKMTTGSSSESTSSAATSTSQ</sequence>
<comment type="function">
    <text evidence="1">Required for the assembly of the mitochondrial respiratory chain complex IV (CIV), also known as cytochrome c oxidase. May participate in merging the COX1 and COX2 assembly lines.</text>
</comment>
<keyword evidence="7" id="KW-0999">Mitochondrion inner membrane</keyword>
<comment type="similarity">
    <text evidence="3">Belongs to the COX16 family.</text>
</comment>
<evidence type="ECO:0000256" key="3">
    <source>
        <dbReference type="ARBA" id="ARBA00008370"/>
    </source>
</evidence>
<name>A0A9P6TXU3_9FUNG</name>
<feature type="region of interest" description="Disordered" evidence="11">
    <location>
        <begin position="102"/>
        <end position="133"/>
    </location>
</feature>
<keyword evidence="10 12" id="KW-0472">Membrane</keyword>
<evidence type="ECO:0000256" key="2">
    <source>
        <dbReference type="ARBA" id="ARBA00004434"/>
    </source>
</evidence>
<evidence type="ECO:0000256" key="7">
    <source>
        <dbReference type="ARBA" id="ARBA00022792"/>
    </source>
</evidence>
<evidence type="ECO:0000256" key="12">
    <source>
        <dbReference type="SAM" id="Phobius"/>
    </source>
</evidence>
<keyword evidence="9" id="KW-0496">Mitochondrion</keyword>
<dbReference type="EMBL" id="JAAAJA010000604">
    <property type="protein sequence ID" value="KAG0251284.1"/>
    <property type="molecule type" value="Genomic_DNA"/>
</dbReference>
<evidence type="ECO:0000256" key="11">
    <source>
        <dbReference type="SAM" id="MobiDB-lite"/>
    </source>
</evidence>
<feature type="transmembrane region" description="Helical" evidence="12">
    <location>
        <begin position="26"/>
        <end position="44"/>
    </location>
</feature>
<keyword evidence="6 12" id="KW-0812">Transmembrane</keyword>
<organism evidence="13 14">
    <name type="scientific">Mortierella polycephala</name>
    <dbReference type="NCBI Taxonomy" id="41804"/>
    <lineage>
        <taxon>Eukaryota</taxon>
        <taxon>Fungi</taxon>
        <taxon>Fungi incertae sedis</taxon>
        <taxon>Mucoromycota</taxon>
        <taxon>Mortierellomycotina</taxon>
        <taxon>Mortierellomycetes</taxon>
        <taxon>Mortierellales</taxon>
        <taxon>Mortierellaceae</taxon>
        <taxon>Mortierella</taxon>
    </lineage>
</organism>
<keyword evidence="8 12" id="KW-1133">Transmembrane helix</keyword>
<gene>
    <name evidence="13" type="ORF">BG011_007725</name>
</gene>
<comment type="subcellular location">
    <subcellularLocation>
        <location evidence="2">Mitochondrion inner membrane</location>
        <topology evidence="2">Single-pass membrane protein</topology>
    </subcellularLocation>
</comment>
<reference evidence="13" key="1">
    <citation type="journal article" date="2020" name="Fungal Divers.">
        <title>Resolving the Mortierellaceae phylogeny through synthesis of multi-gene phylogenetics and phylogenomics.</title>
        <authorList>
            <person name="Vandepol N."/>
            <person name="Liber J."/>
            <person name="Desiro A."/>
            <person name="Na H."/>
            <person name="Kennedy M."/>
            <person name="Barry K."/>
            <person name="Grigoriev I.V."/>
            <person name="Miller A.N."/>
            <person name="O'Donnell K."/>
            <person name="Stajich J.E."/>
            <person name="Bonito G."/>
        </authorList>
    </citation>
    <scope>NUCLEOTIDE SEQUENCE</scope>
    <source>
        <strain evidence="13">KOD948</strain>
    </source>
</reference>
<evidence type="ECO:0000256" key="9">
    <source>
        <dbReference type="ARBA" id="ARBA00023128"/>
    </source>
</evidence>